<dbReference type="Proteomes" id="UP000790377">
    <property type="component" value="Unassembled WGS sequence"/>
</dbReference>
<reference evidence="1" key="1">
    <citation type="journal article" date="2021" name="New Phytol.">
        <title>Evolutionary innovations through gain and loss of genes in the ectomycorrhizal Boletales.</title>
        <authorList>
            <person name="Wu G."/>
            <person name="Miyauchi S."/>
            <person name="Morin E."/>
            <person name="Kuo A."/>
            <person name="Drula E."/>
            <person name="Varga T."/>
            <person name="Kohler A."/>
            <person name="Feng B."/>
            <person name="Cao Y."/>
            <person name="Lipzen A."/>
            <person name="Daum C."/>
            <person name="Hundley H."/>
            <person name="Pangilinan J."/>
            <person name="Johnson J."/>
            <person name="Barry K."/>
            <person name="LaButti K."/>
            <person name="Ng V."/>
            <person name="Ahrendt S."/>
            <person name="Min B."/>
            <person name="Choi I.G."/>
            <person name="Park H."/>
            <person name="Plett J.M."/>
            <person name="Magnuson J."/>
            <person name="Spatafora J.W."/>
            <person name="Nagy L.G."/>
            <person name="Henrissat B."/>
            <person name="Grigoriev I.V."/>
            <person name="Yang Z.L."/>
            <person name="Xu J."/>
            <person name="Martin F.M."/>
        </authorList>
    </citation>
    <scope>NUCLEOTIDE SEQUENCE</scope>
    <source>
        <strain evidence="1">ATCC 28755</strain>
    </source>
</reference>
<keyword evidence="2" id="KW-1185">Reference proteome</keyword>
<gene>
    <name evidence="1" type="ORF">BJ138DRAFT_1137595</name>
</gene>
<comment type="caution">
    <text evidence="1">The sequence shown here is derived from an EMBL/GenBank/DDBJ whole genome shotgun (WGS) entry which is preliminary data.</text>
</comment>
<evidence type="ECO:0000313" key="1">
    <source>
        <dbReference type="EMBL" id="KAH7907326.1"/>
    </source>
</evidence>
<sequence>MSDSPLPPVLVAGAGPSGLVAALTLIRNNIPVRIIEKEPIHRIGQRGPGIFPRSLELFHFLGVPEINAVSTPFLLAQVYKPKSVEPLKSFHISPYTEPTPAFPIFNPRVIGQQTLEAILRSHLEKQGCFVELSSELRSFEQSDDRVVAHIIKKQGDEEIAETIEASFLVGTDGAKGVTRKQLGLSFLGETRDDLRLVMGDIRLVGKGIDRVHWHQFGEMAHCIRRDGFHYTILSPNSQVDLANLATDKDALFQMMRDLTASEFRPNVRMVDNFGKGRVFVAGGNYGLNSSVQDAFNLSWKLSLVYKGISPASLLSTYTTERIPVIAEMLNLTTVLLNKTIGRTEATIENAFERGQRLYMLGVNYRFSPIVLDEFSDAGPVDAYGLIQDGVLIAGDRAPDAPKLVSNDGKHTRFFDIFRPAHHTVLMFAPDTTSVTPIISALSQYQPGIVRPVVVLPSTAPSPNSTDITALVDEGGYAYGGYLVKNGETRVVIVRPDGVVGAIVAGEEGVKKYFNLVLAL</sequence>
<organism evidence="1 2">
    <name type="scientific">Hygrophoropsis aurantiaca</name>
    <dbReference type="NCBI Taxonomy" id="72124"/>
    <lineage>
        <taxon>Eukaryota</taxon>
        <taxon>Fungi</taxon>
        <taxon>Dikarya</taxon>
        <taxon>Basidiomycota</taxon>
        <taxon>Agaricomycotina</taxon>
        <taxon>Agaricomycetes</taxon>
        <taxon>Agaricomycetidae</taxon>
        <taxon>Boletales</taxon>
        <taxon>Coniophorineae</taxon>
        <taxon>Hygrophoropsidaceae</taxon>
        <taxon>Hygrophoropsis</taxon>
    </lineage>
</organism>
<name>A0ACB8A1P2_9AGAM</name>
<evidence type="ECO:0000313" key="2">
    <source>
        <dbReference type="Proteomes" id="UP000790377"/>
    </source>
</evidence>
<accession>A0ACB8A1P2</accession>
<proteinExistence type="predicted"/>
<protein>
    <submittedName>
        <fullName evidence="1">Uncharacterized protein</fullName>
    </submittedName>
</protein>
<dbReference type="EMBL" id="MU267915">
    <property type="protein sequence ID" value="KAH7907326.1"/>
    <property type="molecule type" value="Genomic_DNA"/>
</dbReference>